<comment type="caution">
    <text evidence="1">The sequence shown here is derived from an EMBL/GenBank/DDBJ whole genome shotgun (WGS) entry which is preliminary data.</text>
</comment>
<name>A0A6L5X224_9FIRM</name>
<reference evidence="1 2" key="1">
    <citation type="submission" date="2019-08" db="EMBL/GenBank/DDBJ databases">
        <title>In-depth cultivation of the pig gut microbiome towards novel bacterial diversity and tailored functional studies.</title>
        <authorList>
            <person name="Wylensek D."/>
            <person name="Hitch T.C.A."/>
            <person name="Clavel T."/>
        </authorList>
    </citation>
    <scope>NUCLEOTIDE SEQUENCE [LARGE SCALE GENOMIC DNA]</scope>
    <source>
        <strain evidence="1 2">Oil+RF-744-WCA-WT-11</strain>
    </source>
</reference>
<gene>
    <name evidence="1" type="ORF">FYJ35_00075</name>
</gene>
<dbReference type="SUPFAM" id="SSF53474">
    <property type="entry name" value="alpha/beta-Hydrolases"/>
    <property type="match status" value="1"/>
</dbReference>
<accession>A0A6L5X224</accession>
<dbReference type="RefSeq" id="WP_154521341.1">
    <property type="nucleotide sequence ID" value="NZ_VULZ01000001.1"/>
</dbReference>
<evidence type="ECO:0000313" key="1">
    <source>
        <dbReference type="EMBL" id="MSS13463.1"/>
    </source>
</evidence>
<dbReference type="Gene3D" id="3.40.50.1820">
    <property type="entry name" value="alpha/beta hydrolase"/>
    <property type="match status" value="1"/>
</dbReference>
<dbReference type="AlphaFoldDB" id="A0A6L5X224"/>
<organism evidence="1 2">
    <name type="scientific">Porcincola intestinalis</name>
    <dbReference type="NCBI Taxonomy" id="2606632"/>
    <lineage>
        <taxon>Bacteria</taxon>
        <taxon>Bacillati</taxon>
        <taxon>Bacillota</taxon>
        <taxon>Clostridia</taxon>
        <taxon>Lachnospirales</taxon>
        <taxon>Lachnospiraceae</taxon>
        <taxon>Porcincola</taxon>
    </lineage>
</organism>
<proteinExistence type="predicted"/>
<sequence>MNVLEYGSPAADLVLLQPVDDHDLEGMKHEIAAIRAQLRKDFRLLAFKVEDWNQDLSPWEAPAVFGDEAFGDGAQGTLDEILSYCTDKEKTYYIGGYSLAGLFALWAACRTDQFAGVAAASPSVWFPGFDTFLKEQPVRCGRVYLSLGDREERTRNPVMAKVGDRIREAAALFKARGTDCVLEWNKGNHFMDADIRTAKAFIWVADEHSAAVQRRNGGVS</sequence>
<protein>
    <submittedName>
        <fullName evidence="1">Esterase</fullName>
    </submittedName>
</protein>
<keyword evidence="2" id="KW-1185">Reference proteome</keyword>
<dbReference type="InterPro" id="IPR029058">
    <property type="entry name" value="AB_hydrolase_fold"/>
</dbReference>
<dbReference type="EMBL" id="VULZ01000001">
    <property type="protein sequence ID" value="MSS13463.1"/>
    <property type="molecule type" value="Genomic_DNA"/>
</dbReference>
<dbReference type="Proteomes" id="UP000481852">
    <property type="component" value="Unassembled WGS sequence"/>
</dbReference>
<evidence type="ECO:0000313" key="2">
    <source>
        <dbReference type="Proteomes" id="UP000481852"/>
    </source>
</evidence>